<gene>
    <name evidence="1" type="ORF">PHPALM_3352</name>
</gene>
<dbReference type="Proteomes" id="UP000237271">
    <property type="component" value="Unassembled WGS sequence"/>
</dbReference>
<reference evidence="1 2" key="1">
    <citation type="journal article" date="2017" name="Genome Biol. Evol.">
        <title>Phytophthora megakarya and P. palmivora, closely related causal agents of cacao black pod rot, underwent increases in genome sizes and gene numbers by different mechanisms.</title>
        <authorList>
            <person name="Ali S.S."/>
            <person name="Shao J."/>
            <person name="Lary D.J."/>
            <person name="Kronmiller B."/>
            <person name="Shen D."/>
            <person name="Strem M.D."/>
            <person name="Amoako-Attah I."/>
            <person name="Akrofi A.Y."/>
            <person name="Begoude B.A."/>
            <person name="Ten Hoopen G.M."/>
            <person name="Coulibaly K."/>
            <person name="Kebe B.I."/>
            <person name="Melnick R.L."/>
            <person name="Guiltinan M.J."/>
            <person name="Tyler B.M."/>
            <person name="Meinhardt L.W."/>
            <person name="Bailey B.A."/>
        </authorList>
    </citation>
    <scope>NUCLEOTIDE SEQUENCE [LARGE SCALE GENOMIC DNA]</scope>
    <source>
        <strain evidence="2">sbr112.9</strain>
    </source>
</reference>
<evidence type="ECO:0000313" key="1">
    <source>
        <dbReference type="EMBL" id="POM79049.1"/>
    </source>
</evidence>
<comment type="caution">
    <text evidence="1">The sequence shown here is derived from an EMBL/GenBank/DDBJ whole genome shotgun (WGS) entry which is preliminary data.</text>
</comment>
<dbReference type="Gene3D" id="1.10.443.20">
    <property type="entry name" value="Centromere DNA-binding protein complex CBF3 subunit, domain 2"/>
    <property type="match status" value="1"/>
</dbReference>
<dbReference type="AlphaFoldDB" id="A0A2P4YMR7"/>
<dbReference type="GO" id="GO:0003677">
    <property type="term" value="F:DNA binding"/>
    <property type="evidence" value="ECO:0007669"/>
    <property type="project" value="InterPro"/>
</dbReference>
<dbReference type="OrthoDB" id="120763at2759"/>
<sequence length="117" mass="12890">MTYRAHCDATVVAFSALGLHSKAKMHAARGSGSRMAERIRRLGRWNAGAMERDYLPALPRDAMHSLAGLAPDRRSRAALVPPNNLQREVFPYVKTYLAAYVKQSAPHVSTGAFLNLL</sequence>
<dbReference type="InterPro" id="IPR038279">
    <property type="entry name" value="Ndc10_dom2_sf"/>
</dbReference>
<dbReference type="EMBL" id="NCKW01001849">
    <property type="protein sequence ID" value="POM79049.1"/>
    <property type="molecule type" value="Genomic_DNA"/>
</dbReference>
<proteinExistence type="predicted"/>
<evidence type="ECO:0000313" key="2">
    <source>
        <dbReference type="Proteomes" id="UP000237271"/>
    </source>
</evidence>
<keyword evidence="2" id="KW-1185">Reference proteome</keyword>
<protein>
    <submittedName>
        <fullName evidence="1">Uncharacterized protein</fullName>
    </submittedName>
</protein>
<organism evidence="1 2">
    <name type="scientific">Phytophthora palmivora</name>
    <dbReference type="NCBI Taxonomy" id="4796"/>
    <lineage>
        <taxon>Eukaryota</taxon>
        <taxon>Sar</taxon>
        <taxon>Stramenopiles</taxon>
        <taxon>Oomycota</taxon>
        <taxon>Peronosporomycetes</taxon>
        <taxon>Peronosporales</taxon>
        <taxon>Peronosporaceae</taxon>
        <taxon>Phytophthora</taxon>
    </lineage>
</organism>
<name>A0A2P4YMR7_9STRA</name>
<accession>A0A2P4YMR7</accession>